<proteinExistence type="predicted"/>
<dbReference type="GO" id="GO:0016810">
    <property type="term" value="F:hydrolase activity, acting on carbon-nitrogen (but not peptide) bonds"/>
    <property type="evidence" value="ECO:0007669"/>
    <property type="project" value="InterPro"/>
</dbReference>
<reference evidence="2 3" key="1">
    <citation type="submission" date="2018-12" db="EMBL/GenBank/DDBJ databases">
        <title>Complete genome sequence of Flaviflexus salsibiostraticola KCTC 33148.</title>
        <authorList>
            <person name="Bae J.-W."/>
        </authorList>
    </citation>
    <scope>NUCLEOTIDE SEQUENCE [LARGE SCALE GENOMIC DNA]</scope>
    <source>
        <strain evidence="2 3">KCTC 33148</strain>
    </source>
</reference>
<dbReference type="OrthoDB" id="3189065at2"/>
<dbReference type="Pfam" id="PF01979">
    <property type="entry name" value="Amidohydro_1"/>
    <property type="match status" value="1"/>
</dbReference>
<dbReference type="InterPro" id="IPR051781">
    <property type="entry name" value="Metallo-dep_Hydrolase"/>
</dbReference>
<dbReference type="InterPro" id="IPR006680">
    <property type="entry name" value="Amidohydro-rel"/>
</dbReference>
<dbReference type="AlphaFoldDB" id="A0A3Q8WTF2"/>
<feature type="domain" description="Amidohydrolase-related" evidence="1">
    <location>
        <begin position="43"/>
        <end position="358"/>
    </location>
</feature>
<dbReference type="PANTHER" id="PTHR43135">
    <property type="entry name" value="ALPHA-D-RIBOSE 1-METHYLPHOSPHONATE 5-TRIPHOSPHATE DIPHOSPHATASE"/>
    <property type="match status" value="1"/>
</dbReference>
<evidence type="ECO:0000313" key="3">
    <source>
        <dbReference type="Proteomes" id="UP000270021"/>
    </source>
</evidence>
<dbReference type="InterPro" id="IPR011059">
    <property type="entry name" value="Metal-dep_hydrolase_composite"/>
</dbReference>
<dbReference type="Gene3D" id="2.30.40.10">
    <property type="entry name" value="Urease, subunit C, domain 1"/>
    <property type="match status" value="1"/>
</dbReference>
<name>A0A3Q8WTF2_9ACTO</name>
<evidence type="ECO:0000259" key="1">
    <source>
        <dbReference type="Pfam" id="PF01979"/>
    </source>
</evidence>
<organism evidence="2 3">
    <name type="scientific">Flaviflexus salsibiostraticola</name>
    <dbReference type="NCBI Taxonomy" id="1282737"/>
    <lineage>
        <taxon>Bacteria</taxon>
        <taxon>Bacillati</taxon>
        <taxon>Actinomycetota</taxon>
        <taxon>Actinomycetes</taxon>
        <taxon>Actinomycetales</taxon>
        <taxon>Actinomycetaceae</taxon>
        <taxon>Flaviflexus</taxon>
    </lineage>
</organism>
<accession>A0A3Q8WTF2</accession>
<dbReference type="PANTHER" id="PTHR43135:SF4">
    <property type="entry name" value="AMIDOHYDROLASE-RELATED DOMAIN-CONTAINING PROTEIN"/>
    <property type="match status" value="1"/>
</dbReference>
<gene>
    <name evidence="2" type="ORF">EJO69_04920</name>
</gene>
<dbReference type="SUPFAM" id="SSF51556">
    <property type="entry name" value="Metallo-dependent hydrolases"/>
    <property type="match status" value="1"/>
</dbReference>
<dbReference type="KEGG" id="fsl:EJO69_04920"/>
<dbReference type="InterPro" id="IPR032466">
    <property type="entry name" value="Metal_Hydrolase"/>
</dbReference>
<keyword evidence="2" id="KW-0378">Hydrolase</keyword>
<protein>
    <submittedName>
        <fullName evidence="2">Amidohydrolase</fullName>
    </submittedName>
</protein>
<dbReference type="Proteomes" id="UP000270021">
    <property type="component" value="Chromosome"/>
</dbReference>
<dbReference type="RefSeq" id="WP_126039845.1">
    <property type="nucleotide sequence ID" value="NZ_CP034438.1"/>
</dbReference>
<dbReference type="Gene3D" id="3.20.20.140">
    <property type="entry name" value="Metal-dependent hydrolases"/>
    <property type="match status" value="1"/>
</dbReference>
<dbReference type="EMBL" id="CP034438">
    <property type="protein sequence ID" value="AZN29722.1"/>
    <property type="molecule type" value="Genomic_DNA"/>
</dbReference>
<sequence length="364" mass="38594">MIHLTGTVLHGDGVASDAWIDGGTITYTRPVGADRAHTIRGVAMPGLVDVHCHIGLGADIVVERSEALAQAATVLATGVTLVRDLGVPADMTWIDAESNVPHIIHCGTHIARQKRYIRGVSRDIEPAELPDVIVEEARRGNGWVKLVGDWIERSKGADADLEPLWPREILIDAVQAAHEAGAKVAVHTFATETIDDLLEAGVDDIEHGTGMTPDQMQEVAARGILVTPTANQVATFAAIAEQAGAKYPVYARRMMGMYENRVEHMAAMADAGISLLMGSDSGSTLSHGTFPSELQACVDAGIPASAVIAAASWEGRRRLGFSALEEGSAADVVVYSDDPRSDMSVLDSPLAIIRDGRLVSEATD</sequence>
<evidence type="ECO:0000313" key="2">
    <source>
        <dbReference type="EMBL" id="AZN29722.1"/>
    </source>
</evidence>
<keyword evidence="3" id="KW-1185">Reference proteome</keyword>